<dbReference type="Gene3D" id="3.40.47.10">
    <property type="match status" value="1"/>
</dbReference>
<accession>A0A1H5TCT7</accession>
<organism evidence="2 3">
    <name type="scientific">Flavobacterium urumqiense</name>
    <dbReference type="NCBI Taxonomy" id="935224"/>
    <lineage>
        <taxon>Bacteria</taxon>
        <taxon>Pseudomonadati</taxon>
        <taxon>Bacteroidota</taxon>
        <taxon>Flavobacteriia</taxon>
        <taxon>Flavobacteriales</taxon>
        <taxon>Flavobacteriaceae</taxon>
        <taxon>Flavobacterium</taxon>
    </lineage>
</organism>
<dbReference type="InterPro" id="IPR013528">
    <property type="entry name" value="HMG_CoA_synth_N"/>
</dbReference>
<evidence type="ECO:0000313" key="3">
    <source>
        <dbReference type="Proteomes" id="UP000236737"/>
    </source>
</evidence>
<dbReference type="Pfam" id="PF01154">
    <property type="entry name" value="HMG_CoA_synt_N"/>
    <property type="match status" value="1"/>
</dbReference>
<reference evidence="3" key="1">
    <citation type="submission" date="2016-10" db="EMBL/GenBank/DDBJ databases">
        <authorList>
            <person name="Varghese N."/>
            <person name="Submissions S."/>
        </authorList>
    </citation>
    <scope>NUCLEOTIDE SEQUENCE [LARGE SCALE GENOMIC DNA]</scope>
    <source>
        <strain evidence="3">CGMCC 1.9230</strain>
    </source>
</reference>
<keyword evidence="3" id="KW-1185">Reference proteome</keyword>
<dbReference type="SUPFAM" id="SSF53901">
    <property type="entry name" value="Thiolase-like"/>
    <property type="match status" value="1"/>
</dbReference>
<dbReference type="GO" id="GO:0016746">
    <property type="term" value="F:acyltransferase activity"/>
    <property type="evidence" value="ECO:0007669"/>
    <property type="project" value="InterPro"/>
</dbReference>
<proteinExistence type="predicted"/>
<evidence type="ECO:0000259" key="1">
    <source>
        <dbReference type="Pfam" id="PF01154"/>
    </source>
</evidence>
<sequence>MLIKMTLSDTNQDTVVFAANALTKLIQENNLNPRENARIDVGTESSIDYSKPISSFLIKLMEQKFEKTFCLNVMCLILHSLALTVSTRCKTALIF</sequence>
<name>A0A1H5TCT7_9FLAO</name>
<evidence type="ECO:0000313" key="2">
    <source>
        <dbReference type="EMBL" id="SEF60609.1"/>
    </source>
</evidence>
<protein>
    <submittedName>
        <fullName evidence="2">Hydroxymethylglutaryl-CoA synthase</fullName>
    </submittedName>
</protein>
<dbReference type="InterPro" id="IPR016039">
    <property type="entry name" value="Thiolase-like"/>
</dbReference>
<gene>
    <name evidence="2" type="ORF">SAMN04488130_101655</name>
</gene>
<dbReference type="Proteomes" id="UP000236737">
    <property type="component" value="Unassembled WGS sequence"/>
</dbReference>
<feature type="domain" description="Hydroxymethylglutaryl-coenzyme A synthase N-terminal" evidence="1">
    <location>
        <begin position="4"/>
        <end position="63"/>
    </location>
</feature>
<dbReference type="AlphaFoldDB" id="A0A1H5TCT7"/>
<dbReference type="EMBL" id="FNVP01000001">
    <property type="protein sequence ID" value="SEF60609.1"/>
    <property type="molecule type" value="Genomic_DNA"/>
</dbReference>